<name>T1GS78_MEGSC</name>
<sequence length="60" mass="6794">MEDKGGTSMCSYGLIVNGDKTKYMLSSRRQKSHIQLGSQHGKVQHRGCEQFRLPGVRSHF</sequence>
<protein>
    <submittedName>
        <fullName evidence="1">Uncharacterized protein</fullName>
    </submittedName>
</protein>
<dbReference type="AlphaFoldDB" id="T1GS78"/>
<proteinExistence type="predicted"/>
<reference evidence="1" key="2">
    <citation type="submission" date="2015-06" db="UniProtKB">
        <authorList>
            <consortium name="EnsemblMetazoa"/>
        </authorList>
    </citation>
    <scope>IDENTIFICATION</scope>
</reference>
<accession>T1GS78</accession>
<dbReference type="EnsemblMetazoa" id="MESCA006528-RA">
    <property type="protein sequence ID" value="MESCA006528-PA"/>
    <property type="gene ID" value="MESCA006528"/>
</dbReference>
<dbReference type="HOGENOM" id="CLU_2944349_0_0_1"/>
<dbReference type="Proteomes" id="UP000015102">
    <property type="component" value="Unassembled WGS sequence"/>
</dbReference>
<dbReference type="EMBL" id="CAQQ02140844">
    <property type="status" value="NOT_ANNOTATED_CDS"/>
    <property type="molecule type" value="Genomic_DNA"/>
</dbReference>
<evidence type="ECO:0000313" key="1">
    <source>
        <dbReference type="EnsemblMetazoa" id="MESCA006528-PA"/>
    </source>
</evidence>
<reference evidence="2" key="1">
    <citation type="submission" date="2013-02" db="EMBL/GenBank/DDBJ databases">
        <authorList>
            <person name="Hughes D."/>
        </authorList>
    </citation>
    <scope>NUCLEOTIDE SEQUENCE</scope>
    <source>
        <strain>Durham</strain>
        <strain evidence="2">NC isolate 2 -- Noor lab</strain>
    </source>
</reference>
<evidence type="ECO:0000313" key="2">
    <source>
        <dbReference type="Proteomes" id="UP000015102"/>
    </source>
</evidence>
<dbReference type="EMBL" id="CAQQ02140843">
    <property type="status" value="NOT_ANNOTATED_CDS"/>
    <property type="molecule type" value="Genomic_DNA"/>
</dbReference>
<organism evidence="1 2">
    <name type="scientific">Megaselia scalaris</name>
    <name type="common">Humpbacked fly</name>
    <name type="synonym">Phora scalaris</name>
    <dbReference type="NCBI Taxonomy" id="36166"/>
    <lineage>
        <taxon>Eukaryota</taxon>
        <taxon>Metazoa</taxon>
        <taxon>Ecdysozoa</taxon>
        <taxon>Arthropoda</taxon>
        <taxon>Hexapoda</taxon>
        <taxon>Insecta</taxon>
        <taxon>Pterygota</taxon>
        <taxon>Neoptera</taxon>
        <taxon>Endopterygota</taxon>
        <taxon>Diptera</taxon>
        <taxon>Brachycera</taxon>
        <taxon>Muscomorpha</taxon>
        <taxon>Platypezoidea</taxon>
        <taxon>Phoridae</taxon>
        <taxon>Megaseliini</taxon>
        <taxon>Megaselia</taxon>
    </lineage>
</organism>
<dbReference type="EMBL" id="CAQQ02140845">
    <property type="status" value="NOT_ANNOTATED_CDS"/>
    <property type="molecule type" value="Genomic_DNA"/>
</dbReference>
<keyword evidence="2" id="KW-1185">Reference proteome</keyword>